<evidence type="ECO:0000313" key="3">
    <source>
        <dbReference type="EMBL" id="WET44447.1"/>
    </source>
</evidence>
<gene>
    <name evidence="3" type="ORF">P2W56_03130</name>
</gene>
<keyword evidence="2" id="KW-0472">Membrane</keyword>
<dbReference type="AlphaFoldDB" id="A0AB38XWZ6"/>
<keyword evidence="2" id="KW-1133">Transmembrane helix</keyword>
<evidence type="ECO:0000256" key="1">
    <source>
        <dbReference type="SAM" id="MobiDB-lite"/>
    </source>
</evidence>
<dbReference type="RefSeq" id="WP_070628705.1">
    <property type="nucleotide sequence ID" value="NZ_CP046975.1"/>
</dbReference>
<evidence type="ECO:0000256" key="2">
    <source>
        <dbReference type="SAM" id="Phobius"/>
    </source>
</evidence>
<dbReference type="Proteomes" id="UP001220238">
    <property type="component" value="Chromosome"/>
</dbReference>
<evidence type="ECO:0000313" key="4">
    <source>
        <dbReference type="Proteomes" id="UP001220238"/>
    </source>
</evidence>
<accession>A0AB38XWZ6</accession>
<keyword evidence="2" id="KW-0812">Transmembrane</keyword>
<dbReference type="EMBL" id="CP120206">
    <property type="protein sequence ID" value="WET44447.1"/>
    <property type="molecule type" value="Genomic_DNA"/>
</dbReference>
<dbReference type="InterPro" id="IPR025338">
    <property type="entry name" value="DUF4244"/>
</dbReference>
<proteinExistence type="predicted"/>
<feature type="region of interest" description="Disordered" evidence="1">
    <location>
        <begin position="1"/>
        <end position="20"/>
    </location>
</feature>
<feature type="transmembrane region" description="Helical" evidence="2">
    <location>
        <begin position="47"/>
        <end position="65"/>
    </location>
</feature>
<reference evidence="3" key="1">
    <citation type="submission" date="2023-03" db="EMBL/GenBank/DDBJ databases">
        <title>Corynebacterium amycolatum SB-1.</title>
        <authorList>
            <person name="Jo H."/>
        </authorList>
    </citation>
    <scope>NUCLEOTIDE SEQUENCE</scope>
    <source>
        <strain evidence="3">SB-1</strain>
    </source>
</reference>
<organism evidence="3 4">
    <name type="scientific">Corynebacterium amycolatum</name>
    <dbReference type="NCBI Taxonomy" id="43765"/>
    <lineage>
        <taxon>Bacteria</taxon>
        <taxon>Bacillati</taxon>
        <taxon>Actinomycetota</taxon>
        <taxon>Actinomycetes</taxon>
        <taxon>Mycobacteriales</taxon>
        <taxon>Corynebacteriaceae</taxon>
        <taxon>Corynebacterium</taxon>
    </lineage>
</organism>
<dbReference type="Pfam" id="PF14029">
    <property type="entry name" value="DUF4244"/>
    <property type="match status" value="1"/>
</dbReference>
<dbReference type="GeneID" id="92767707"/>
<protein>
    <submittedName>
        <fullName evidence="3">DUF4244 domain-containing protein</fullName>
    </submittedName>
</protein>
<sequence length="86" mass="9184">MTTQNSSRPTSLPTNPLTTAQSQLRSYLHKRLRALATEENGMSTVEYALGTIAAAAFGALLYTVVTGGDITQALTDIIERALNTDV</sequence>
<name>A0AB38XWZ6_CORAY</name>